<reference evidence="1" key="1">
    <citation type="journal article" date="2015" name="Nature">
        <title>Complex archaea that bridge the gap between prokaryotes and eukaryotes.</title>
        <authorList>
            <person name="Spang A."/>
            <person name="Saw J.H."/>
            <person name="Jorgensen S.L."/>
            <person name="Zaremba-Niedzwiedzka K."/>
            <person name="Martijn J."/>
            <person name="Lind A.E."/>
            <person name="van Eijk R."/>
            <person name="Schleper C."/>
            <person name="Guy L."/>
            <person name="Ettema T.J."/>
        </authorList>
    </citation>
    <scope>NUCLEOTIDE SEQUENCE</scope>
</reference>
<organism evidence="1">
    <name type="scientific">marine sediment metagenome</name>
    <dbReference type="NCBI Taxonomy" id="412755"/>
    <lineage>
        <taxon>unclassified sequences</taxon>
        <taxon>metagenomes</taxon>
        <taxon>ecological metagenomes</taxon>
    </lineage>
</organism>
<comment type="caution">
    <text evidence="1">The sequence shown here is derived from an EMBL/GenBank/DDBJ whole genome shotgun (WGS) entry which is preliminary data.</text>
</comment>
<gene>
    <name evidence="1" type="ORF">LCGC14_1103730</name>
</gene>
<accession>A0A0F9QF02</accession>
<name>A0A0F9QF02_9ZZZZ</name>
<sequence>MRYMLGSPEGDSFKKKLIPAQETKSDEDLIIVFSNNIWGFFIFKLNIFH</sequence>
<dbReference type="AlphaFoldDB" id="A0A0F9QF02"/>
<proteinExistence type="predicted"/>
<dbReference type="EMBL" id="LAZR01004991">
    <property type="protein sequence ID" value="KKN03833.1"/>
    <property type="molecule type" value="Genomic_DNA"/>
</dbReference>
<evidence type="ECO:0000313" key="1">
    <source>
        <dbReference type="EMBL" id="KKN03833.1"/>
    </source>
</evidence>
<protein>
    <submittedName>
        <fullName evidence="1">Uncharacterized protein</fullName>
    </submittedName>
</protein>